<accession>A0AAV7PQ56</accession>
<evidence type="ECO:0000313" key="1">
    <source>
        <dbReference type="EMBL" id="KAJ1129049.1"/>
    </source>
</evidence>
<gene>
    <name evidence="1" type="ORF">NDU88_007420</name>
</gene>
<dbReference type="Proteomes" id="UP001066276">
    <property type="component" value="Chromosome 7"/>
</dbReference>
<dbReference type="AlphaFoldDB" id="A0AAV7PQ56"/>
<sequence length="163" mass="17512">MGAASGAAGVWGLAFLAGLTGTFAVTWVAELRSARAFQNCLFVFLFFFHAERRSGRLGLGVAGGLTGGRSFWQARGLLAMGRALLRSAARVGVGSQQRRADTSVSVFDSSADGEAQLGELSHCGEHVRRSLPLFLFLWENLGAAQMLLGVVAHGDLRYRRRQL</sequence>
<dbReference type="EMBL" id="JANPWB010000011">
    <property type="protein sequence ID" value="KAJ1129049.1"/>
    <property type="molecule type" value="Genomic_DNA"/>
</dbReference>
<name>A0AAV7PQ56_PLEWA</name>
<comment type="caution">
    <text evidence="1">The sequence shown here is derived from an EMBL/GenBank/DDBJ whole genome shotgun (WGS) entry which is preliminary data.</text>
</comment>
<reference evidence="1" key="1">
    <citation type="journal article" date="2022" name="bioRxiv">
        <title>Sequencing and chromosome-scale assembly of the giantPleurodeles waltlgenome.</title>
        <authorList>
            <person name="Brown T."/>
            <person name="Elewa A."/>
            <person name="Iarovenko S."/>
            <person name="Subramanian E."/>
            <person name="Araus A.J."/>
            <person name="Petzold A."/>
            <person name="Susuki M."/>
            <person name="Suzuki K.-i.T."/>
            <person name="Hayashi T."/>
            <person name="Toyoda A."/>
            <person name="Oliveira C."/>
            <person name="Osipova E."/>
            <person name="Leigh N.D."/>
            <person name="Simon A."/>
            <person name="Yun M.H."/>
        </authorList>
    </citation>
    <scope>NUCLEOTIDE SEQUENCE</scope>
    <source>
        <strain evidence="1">20211129_DDA</strain>
        <tissue evidence="1">Liver</tissue>
    </source>
</reference>
<keyword evidence="2" id="KW-1185">Reference proteome</keyword>
<evidence type="ECO:0000313" key="2">
    <source>
        <dbReference type="Proteomes" id="UP001066276"/>
    </source>
</evidence>
<proteinExistence type="predicted"/>
<organism evidence="1 2">
    <name type="scientific">Pleurodeles waltl</name>
    <name type="common">Iberian ribbed newt</name>
    <dbReference type="NCBI Taxonomy" id="8319"/>
    <lineage>
        <taxon>Eukaryota</taxon>
        <taxon>Metazoa</taxon>
        <taxon>Chordata</taxon>
        <taxon>Craniata</taxon>
        <taxon>Vertebrata</taxon>
        <taxon>Euteleostomi</taxon>
        <taxon>Amphibia</taxon>
        <taxon>Batrachia</taxon>
        <taxon>Caudata</taxon>
        <taxon>Salamandroidea</taxon>
        <taxon>Salamandridae</taxon>
        <taxon>Pleurodelinae</taxon>
        <taxon>Pleurodeles</taxon>
    </lineage>
</organism>
<protein>
    <submittedName>
        <fullName evidence="1">Uncharacterized protein</fullName>
    </submittedName>
</protein>